<dbReference type="Pfam" id="PF13870">
    <property type="entry name" value="CCDC113_CCDC96_CC"/>
    <property type="match status" value="1"/>
</dbReference>
<keyword evidence="8" id="KW-1185">Reference proteome</keyword>
<evidence type="ECO:0000256" key="1">
    <source>
        <dbReference type="ARBA" id="ARBA00004138"/>
    </source>
</evidence>
<comment type="subcellular location">
    <subcellularLocation>
        <location evidence="1">Cell projection</location>
        <location evidence="1">Cilium</location>
    </subcellularLocation>
</comment>
<reference evidence="7" key="1">
    <citation type="submission" date="2016-03" db="EMBL/GenBank/DDBJ databases">
        <title>Mechanisms controlling the formation of the plant cell surface in tip-growing cells are functionally conserved among land plants.</title>
        <authorList>
            <person name="Honkanen S."/>
            <person name="Jones V.A."/>
            <person name="Morieri G."/>
            <person name="Champion C."/>
            <person name="Hetherington A.J."/>
            <person name="Kelly S."/>
            <person name="Saint-Marcoux D."/>
            <person name="Proust H."/>
            <person name="Prescott H."/>
            <person name="Dolan L."/>
        </authorList>
    </citation>
    <scope>NUCLEOTIDE SEQUENCE [LARGE SCALE GENOMIC DNA]</scope>
    <source>
        <tissue evidence="7">Whole gametophyte</tissue>
    </source>
</reference>
<evidence type="ECO:0000256" key="4">
    <source>
        <dbReference type="SAM" id="Coils"/>
    </source>
</evidence>
<feature type="compositionally biased region" description="Acidic residues" evidence="5">
    <location>
        <begin position="27"/>
        <end position="36"/>
    </location>
</feature>
<keyword evidence="2 4" id="KW-0175">Coiled coil</keyword>
<dbReference type="InterPro" id="IPR051885">
    <property type="entry name" value="CC_CF"/>
</dbReference>
<dbReference type="InterPro" id="IPR025254">
    <property type="entry name" value="CCDC113/CCDC96_CC"/>
</dbReference>
<organism evidence="7 8">
    <name type="scientific">Marchantia polymorpha subsp. ruderalis</name>
    <dbReference type="NCBI Taxonomy" id="1480154"/>
    <lineage>
        <taxon>Eukaryota</taxon>
        <taxon>Viridiplantae</taxon>
        <taxon>Streptophyta</taxon>
        <taxon>Embryophyta</taxon>
        <taxon>Marchantiophyta</taxon>
        <taxon>Marchantiopsida</taxon>
        <taxon>Marchantiidae</taxon>
        <taxon>Marchantiales</taxon>
        <taxon>Marchantiaceae</taxon>
        <taxon>Marchantia</taxon>
    </lineage>
</organism>
<feature type="region of interest" description="Disordered" evidence="5">
    <location>
        <begin position="1"/>
        <end position="39"/>
    </location>
</feature>
<accession>A0A176WF09</accession>
<feature type="compositionally biased region" description="Low complexity" evidence="5">
    <location>
        <begin position="12"/>
        <end position="22"/>
    </location>
</feature>
<feature type="domain" description="CCDC113/CCDC96 coiled-coil" evidence="6">
    <location>
        <begin position="240"/>
        <end position="409"/>
    </location>
</feature>
<dbReference type="GO" id="GO:0060271">
    <property type="term" value="P:cilium assembly"/>
    <property type="evidence" value="ECO:0007669"/>
    <property type="project" value="TreeGrafter"/>
</dbReference>
<dbReference type="EMBL" id="LVLJ01001217">
    <property type="protein sequence ID" value="OAE30932.1"/>
    <property type="molecule type" value="Genomic_DNA"/>
</dbReference>
<gene>
    <name evidence="7" type="ORF">AXG93_885s1130</name>
</gene>
<dbReference type="Proteomes" id="UP000077202">
    <property type="component" value="Unassembled WGS sequence"/>
</dbReference>
<dbReference type="PANTHER" id="PTHR15654:SF1">
    <property type="entry name" value="COILED-COIL DOMAIN-CONTAINING PROTEIN 96"/>
    <property type="match status" value="1"/>
</dbReference>
<evidence type="ECO:0000256" key="3">
    <source>
        <dbReference type="ARBA" id="ARBA00023273"/>
    </source>
</evidence>
<dbReference type="GO" id="GO:0005930">
    <property type="term" value="C:axoneme"/>
    <property type="evidence" value="ECO:0007669"/>
    <property type="project" value="TreeGrafter"/>
</dbReference>
<comment type="caution">
    <text evidence="7">The sequence shown here is derived from an EMBL/GenBank/DDBJ whole genome shotgun (WGS) entry which is preliminary data.</text>
</comment>
<sequence>MLFSPIEEGDDSPTSTISSDSNPTPPDPDDLADDENAEKPIEHVTLNLEVGPDGDKCTVEFSIQEGQAYEESDGDLAITIAIREAEETLEALKMDNAELHSRVLSALGRRRSIVDADMLEGQDFFYQSVTSPHPPSDFPMLYWILKYIIRYRLQKVLTNLAKWLLLKEELKQIRQHYRDEIDRQHDLLQKTQIEAREAQENFLSDLLKVAREAQHSVSGQILSEVVLNQLQERNKHATLEMEKCRIVQRQLLAHLHKLEQARKKKDQLPEGLHLVDYEQLKMENESLAEKIHAKNEERVIMRKKRTSTVHALSHVREKLQFVEKDTKIVSDRLDEVEKGLHQGRIDLHNLKSRCEHISQKKSRLQKSMVNISDPLLLDDLENLKDDAEATEEIILDLRQRYDAIHKDLKTKTKYVNSKKKAQLKTSAAAAAEADGDTDSTVTNKHKLRWGEERSVGRKLR</sequence>
<evidence type="ECO:0000313" key="7">
    <source>
        <dbReference type="EMBL" id="OAE30932.1"/>
    </source>
</evidence>
<dbReference type="AlphaFoldDB" id="A0A176WF09"/>
<evidence type="ECO:0000256" key="2">
    <source>
        <dbReference type="ARBA" id="ARBA00023054"/>
    </source>
</evidence>
<feature type="compositionally biased region" description="Basic and acidic residues" evidence="5">
    <location>
        <begin position="448"/>
        <end position="460"/>
    </location>
</feature>
<dbReference type="GO" id="GO:0036064">
    <property type="term" value="C:ciliary basal body"/>
    <property type="evidence" value="ECO:0007669"/>
    <property type="project" value="TreeGrafter"/>
</dbReference>
<evidence type="ECO:0000259" key="6">
    <source>
        <dbReference type="Pfam" id="PF13870"/>
    </source>
</evidence>
<protein>
    <recommendedName>
        <fullName evidence="6">CCDC113/CCDC96 coiled-coil domain-containing protein</fullName>
    </recommendedName>
</protein>
<evidence type="ECO:0000313" key="8">
    <source>
        <dbReference type="Proteomes" id="UP000077202"/>
    </source>
</evidence>
<evidence type="ECO:0000256" key="5">
    <source>
        <dbReference type="SAM" id="MobiDB-lite"/>
    </source>
</evidence>
<feature type="region of interest" description="Disordered" evidence="5">
    <location>
        <begin position="426"/>
        <end position="460"/>
    </location>
</feature>
<feature type="coiled-coil region" evidence="4">
    <location>
        <begin position="347"/>
        <end position="400"/>
    </location>
</feature>
<proteinExistence type="predicted"/>
<dbReference type="PANTHER" id="PTHR15654">
    <property type="entry name" value="COILED-COIL DOMAIN-CONTAINING PROTEIN 113-RELATED"/>
    <property type="match status" value="1"/>
</dbReference>
<keyword evidence="3" id="KW-0966">Cell projection</keyword>
<name>A0A176WF09_MARPO</name>